<reference evidence="1" key="1">
    <citation type="journal article" date="2022" name="bioRxiv">
        <title>Sequencing and chromosome-scale assembly of the giantPleurodeles waltlgenome.</title>
        <authorList>
            <person name="Brown T."/>
            <person name="Elewa A."/>
            <person name="Iarovenko S."/>
            <person name="Subramanian E."/>
            <person name="Araus A.J."/>
            <person name="Petzold A."/>
            <person name="Susuki M."/>
            <person name="Suzuki K.-i.T."/>
            <person name="Hayashi T."/>
            <person name="Toyoda A."/>
            <person name="Oliveira C."/>
            <person name="Osipova E."/>
            <person name="Leigh N.D."/>
            <person name="Simon A."/>
            <person name="Yun M.H."/>
        </authorList>
    </citation>
    <scope>NUCLEOTIDE SEQUENCE</scope>
    <source>
        <strain evidence="1">20211129_DDA</strain>
        <tissue evidence="1">Liver</tissue>
    </source>
</reference>
<keyword evidence="2" id="KW-1185">Reference proteome</keyword>
<comment type="caution">
    <text evidence="1">The sequence shown here is derived from an EMBL/GenBank/DDBJ whole genome shotgun (WGS) entry which is preliminary data.</text>
</comment>
<gene>
    <name evidence="1" type="ORF">NDU88_001555</name>
</gene>
<evidence type="ECO:0000313" key="1">
    <source>
        <dbReference type="EMBL" id="KAJ1104140.1"/>
    </source>
</evidence>
<sequence length="191" mass="21174">MITAARGRQKVTRNVSHFRRAGVSVMSEEGEIDDSMVVPPEEEVQSEGTQASVSSALHPLGENAGQGELLPRVLPIGMALDKIWPYLTTPHSTTGVTPSRLLIGRDPRTKLTPEWIECRVCLLTFYSERLLRALGNGLERLLHACQQCSERSAVLSGVSQDRSRFVKRVRFITELITFKASRLFSSGTPLQ</sequence>
<name>A0AAV7MN08_PLEWA</name>
<protein>
    <submittedName>
        <fullName evidence="1">Uncharacterized protein</fullName>
    </submittedName>
</protein>
<dbReference type="EMBL" id="JANPWB010000013">
    <property type="protein sequence ID" value="KAJ1104140.1"/>
    <property type="molecule type" value="Genomic_DNA"/>
</dbReference>
<proteinExistence type="predicted"/>
<organism evidence="1 2">
    <name type="scientific">Pleurodeles waltl</name>
    <name type="common">Iberian ribbed newt</name>
    <dbReference type="NCBI Taxonomy" id="8319"/>
    <lineage>
        <taxon>Eukaryota</taxon>
        <taxon>Metazoa</taxon>
        <taxon>Chordata</taxon>
        <taxon>Craniata</taxon>
        <taxon>Vertebrata</taxon>
        <taxon>Euteleostomi</taxon>
        <taxon>Amphibia</taxon>
        <taxon>Batrachia</taxon>
        <taxon>Caudata</taxon>
        <taxon>Salamandroidea</taxon>
        <taxon>Salamandridae</taxon>
        <taxon>Pleurodelinae</taxon>
        <taxon>Pleurodeles</taxon>
    </lineage>
</organism>
<accession>A0AAV7MN08</accession>
<dbReference type="Proteomes" id="UP001066276">
    <property type="component" value="Chromosome 9"/>
</dbReference>
<dbReference type="AlphaFoldDB" id="A0AAV7MN08"/>
<evidence type="ECO:0000313" key="2">
    <source>
        <dbReference type="Proteomes" id="UP001066276"/>
    </source>
</evidence>